<name>A0A1J5HAP7_9BACT</name>
<protein>
    <submittedName>
        <fullName evidence="2">Uncharacterized protein</fullName>
    </submittedName>
</protein>
<dbReference type="Proteomes" id="UP000183758">
    <property type="component" value="Unassembled WGS sequence"/>
</dbReference>
<gene>
    <name evidence="2" type="ORF">AUK04_04900</name>
</gene>
<dbReference type="AlphaFoldDB" id="A0A1J5HAP7"/>
<dbReference type="EMBL" id="MNZM01000117">
    <property type="protein sequence ID" value="OIP82333.1"/>
    <property type="molecule type" value="Genomic_DNA"/>
</dbReference>
<sequence length="173" mass="20681">MKYKINLLLPKEKNWLDKVIYFGLNYLRYILVITQTVIIMVFFYRFKIDQEIVDLKDAVKQKQEIIIVSKPLLDEATNLIRVLDNSKLIIDDQVHFQSLFLYFLKTFPRQITLNKLLINQSGIDFESVTNDIKIVHQYQKRMQNEGKFKKINLKQIKRIENGFLISFSLTDFK</sequence>
<feature type="transmembrane region" description="Helical" evidence="1">
    <location>
        <begin position="26"/>
        <end position="46"/>
    </location>
</feature>
<evidence type="ECO:0000313" key="2">
    <source>
        <dbReference type="EMBL" id="OIP82333.1"/>
    </source>
</evidence>
<keyword evidence="1" id="KW-0812">Transmembrane</keyword>
<keyword evidence="1" id="KW-1133">Transmembrane helix</keyword>
<keyword evidence="1" id="KW-0472">Membrane</keyword>
<accession>A0A1J5HAP7</accession>
<evidence type="ECO:0000313" key="3">
    <source>
        <dbReference type="Proteomes" id="UP000183758"/>
    </source>
</evidence>
<comment type="caution">
    <text evidence="2">The sequence shown here is derived from an EMBL/GenBank/DDBJ whole genome shotgun (WGS) entry which is preliminary data.</text>
</comment>
<proteinExistence type="predicted"/>
<evidence type="ECO:0000256" key="1">
    <source>
        <dbReference type="SAM" id="Phobius"/>
    </source>
</evidence>
<reference evidence="2 3" key="1">
    <citation type="journal article" date="2016" name="Environ. Microbiol.">
        <title>Genomic resolution of a cold subsurface aquifer community provides metabolic insights for novel microbes adapted to high CO concentrations.</title>
        <authorList>
            <person name="Probst A.J."/>
            <person name="Castelle C.J."/>
            <person name="Singh A."/>
            <person name="Brown C.T."/>
            <person name="Anantharaman K."/>
            <person name="Sharon I."/>
            <person name="Hug L.A."/>
            <person name="Burstein D."/>
            <person name="Emerson J.B."/>
            <person name="Thomas B.C."/>
            <person name="Banfield J.F."/>
        </authorList>
    </citation>
    <scope>NUCLEOTIDE SEQUENCE [LARGE SCALE GENOMIC DNA]</scope>
    <source>
        <strain evidence="2">CG2_30_33_16</strain>
    </source>
</reference>
<organism evidence="2 3">
    <name type="scientific">Candidatus Roizmanbacteria bacterium CG2_30_33_16</name>
    <dbReference type="NCBI Taxonomy" id="1805340"/>
    <lineage>
        <taxon>Bacteria</taxon>
        <taxon>Candidatus Roizmaniibacteriota</taxon>
    </lineage>
</organism>